<accession>A0ABP9XN63</accession>
<evidence type="ECO:0000256" key="1">
    <source>
        <dbReference type="SAM" id="MobiDB-lite"/>
    </source>
</evidence>
<gene>
    <name evidence="2" type="ORF">HPULCUR_001584</name>
</gene>
<comment type="caution">
    <text evidence="2">The sequence shown here is derived from an EMBL/GenBank/DDBJ whole genome shotgun (WGS) entry which is preliminary data.</text>
</comment>
<evidence type="ECO:0000313" key="2">
    <source>
        <dbReference type="EMBL" id="GAA5796214.1"/>
    </source>
</evidence>
<sequence length="299" mass="34108">MESLKPRFWNIIKSDAATLIITESKNSDKTAIYTSTLANRVLDDKTSHISQSANLPHTGESSNSTNSRESSTRKRPQPPLTRSKSKKKESRLTSQDFYGLNSADAIALFDLRNGYNNKLNLATPNLIPQRLAPVLERTMEQTNLSLPMAMTLIERNTTDQLSTLINSLPFDNSSTMFLRLAMTKLSALCSTNLLQIDHRESWFRGNVYADVFDAIFMFDDHIYKTKRAERHASRVYISLKLLDKTENDVKVDLLCYTKKYSDIFSCEDKAGDVQSDSVEEDVEKAIKLREKTLLYWRSI</sequence>
<organism evidence="2 3">
    <name type="scientific">Helicostylum pulchrum</name>
    <dbReference type="NCBI Taxonomy" id="562976"/>
    <lineage>
        <taxon>Eukaryota</taxon>
        <taxon>Fungi</taxon>
        <taxon>Fungi incertae sedis</taxon>
        <taxon>Mucoromycota</taxon>
        <taxon>Mucoromycotina</taxon>
        <taxon>Mucoromycetes</taxon>
        <taxon>Mucorales</taxon>
        <taxon>Mucorineae</taxon>
        <taxon>Mucoraceae</taxon>
        <taxon>Helicostylum</taxon>
    </lineage>
</organism>
<name>A0ABP9XN63_9FUNG</name>
<feature type="region of interest" description="Disordered" evidence="1">
    <location>
        <begin position="50"/>
        <end position="93"/>
    </location>
</feature>
<protein>
    <submittedName>
        <fullName evidence="2">Uncharacterized protein</fullName>
    </submittedName>
</protein>
<evidence type="ECO:0000313" key="3">
    <source>
        <dbReference type="Proteomes" id="UP001476247"/>
    </source>
</evidence>
<feature type="compositionally biased region" description="Low complexity" evidence="1">
    <location>
        <begin position="60"/>
        <end position="69"/>
    </location>
</feature>
<keyword evidence="3" id="KW-1185">Reference proteome</keyword>
<reference evidence="2 3" key="1">
    <citation type="submission" date="2024-04" db="EMBL/GenBank/DDBJ databases">
        <title>genome sequences of Mucor flavus KT1a and Helicostylum pulchrum KT1b strains isolation_sourced from the surface of a dry-aged beef.</title>
        <authorList>
            <person name="Toyotome T."/>
            <person name="Hosono M."/>
            <person name="Torimaru M."/>
            <person name="Fukuda K."/>
            <person name="Mikami N."/>
        </authorList>
    </citation>
    <scope>NUCLEOTIDE SEQUENCE [LARGE SCALE GENOMIC DNA]</scope>
    <source>
        <strain evidence="2 3">KT1b</strain>
    </source>
</reference>
<dbReference type="EMBL" id="BAABUJ010000005">
    <property type="protein sequence ID" value="GAA5796214.1"/>
    <property type="molecule type" value="Genomic_DNA"/>
</dbReference>
<dbReference type="Proteomes" id="UP001476247">
    <property type="component" value="Unassembled WGS sequence"/>
</dbReference>
<proteinExistence type="predicted"/>